<feature type="domain" description="Circularly permuted ATP-grasp type 2" evidence="1">
    <location>
        <begin position="78"/>
        <end position="452"/>
    </location>
</feature>
<dbReference type="RefSeq" id="WP_109571937.1">
    <property type="nucleotide sequence ID" value="NZ_UHJL01000001.1"/>
</dbReference>
<dbReference type="Pfam" id="PF14403">
    <property type="entry name" value="CP_ATPgrasp_2"/>
    <property type="match status" value="1"/>
</dbReference>
<dbReference type="Gene3D" id="3.30.1490.270">
    <property type="match status" value="1"/>
</dbReference>
<dbReference type="InterPro" id="IPR016450">
    <property type="entry name" value="UCP005522"/>
</dbReference>
<name>A0A380RVA2_FIBSU</name>
<gene>
    <name evidence="2" type="ORF">SAMN05661053_0460</name>
</gene>
<sequence length="497" mass="55581">MQFGNYDTEGFYDELCLPDGTPRPAAEPLFTKINELPEGELQRRQTIAESAFYDNGITFAVYGNKDGKDKIIPFDVIPRIVSAADWKHLEAGLKQRTEALNCFLTDIYNDRKILRDKVVPESLINTCTAYRAQMEGFVPPKGIWAHITGTDLVRDTDGTFYVLEDNMRCPSGVSYVLQNRQILKRTFPQVFSNCSIRPVDEYCTRLRHALEYLADSTASPKVVVLTPGIYNSAYYEHSYLAQQMGVDLVTGDDLVVQDKKVYARTTRGLKQVHVIYRRVDDEFLDPKVFRPDSCLGVPGLIEAYKAGNVALANAPGCGVADDKAIYTYVPQIIKYYLGEEAIIPNVPTFVCENPKHMQHVLDHIENMVVKAASESGGYGMLVGPKSTKEECEAFKSKIIANPRNYIAQPMISLSRVPCIVDGGFEGRHVDLRPYIVQGRETYILPGGLTRVALRKGSIVVNSSQGGGCKDTWVIAENEKAPELGQAKLWMEQQQQQQ</sequence>
<dbReference type="InterPro" id="IPR051680">
    <property type="entry name" value="ATP-dep_Glu-Cys_Ligase-2"/>
</dbReference>
<evidence type="ECO:0000313" key="3">
    <source>
        <dbReference type="Proteomes" id="UP000255423"/>
    </source>
</evidence>
<dbReference type="Gene3D" id="3.40.50.11290">
    <property type="match status" value="1"/>
</dbReference>
<protein>
    <submittedName>
        <fullName evidence="2">Uncharacterized conserved protein, circularly permuted ATPgrasp superfamily</fullName>
    </submittedName>
</protein>
<proteinExistence type="predicted"/>
<dbReference type="PIRSF" id="PIRSF005522">
    <property type="entry name" value="UCP005522"/>
    <property type="match status" value="1"/>
</dbReference>
<reference evidence="2 3" key="1">
    <citation type="submission" date="2017-08" db="EMBL/GenBank/DDBJ databases">
        <authorList>
            <person name="de Groot N.N."/>
        </authorList>
    </citation>
    <scope>NUCLEOTIDE SEQUENCE [LARGE SCALE GENOMIC DNA]</scope>
    <source>
        <strain evidence="2 3">HM2</strain>
    </source>
</reference>
<organism evidence="2 3">
    <name type="scientific">Fibrobacter succinogenes</name>
    <name type="common">Bacteroides succinogenes</name>
    <dbReference type="NCBI Taxonomy" id="833"/>
    <lineage>
        <taxon>Bacteria</taxon>
        <taxon>Pseudomonadati</taxon>
        <taxon>Fibrobacterota</taxon>
        <taxon>Fibrobacteria</taxon>
        <taxon>Fibrobacterales</taxon>
        <taxon>Fibrobacteraceae</taxon>
        <taxon>Fibrobacter</taxon>
    </lineage>
</organism>
<evidence type="ECO:0000313" key="2">
    <source>
        <dbReference type="EMBL" id="SUQ19231.1"/>
    </source>
</evidence>
<dbReference type="PANTHER" id="PTHR34595:SF7">
    <property type="entry name" value="SLL1039 PROTEIN"/>
    <property type="match status" value="1"/>
</dbReference>
<dbReference type="SUPFAM" id="SSF56059">
    <property type="entry name" value="Glutathione synthetase ATP-binding domain-like"/>
    <property type="match status" value="1"/>
</dbReference>
<dbReference type="EMBL" id="UHJL01000001">
    <property type="protein sequence ID" value="SUQ19231.1"/>
    <property type="molecule type" value="Genomic_DNA"/>
</dbReference>
<dbReference type="AlphaFoldDB" id="A0A380RVA2"/>
<dbReference type="Proteomes" id="UP000255423">
    <property type="component" value="Unassembled WGS sequence"/>
</dbReference>
<accession>A0A380RVA2</accession>
<dbReference type="InterPro" id="IPR025841">
    <property type="entry name" value="CP_ATPgrasp_2"/>
</dbReference>
<evidence type="ECO:0000259" key="1">
    <source>
        <dbReference type="Pfam" id="PF14403"/>
    </source>
</evidence>
<dbReference type="PANTHER" id="PTHR34595">
    <property type="entry name" value="BLR5612 PROTEIN"/>
    <property type="match status" value="1"/>
</dbReference>